<evidence type="ECO:0000313" key="1">
    <source>
        <dbReference type="EMBL" id="GAH94416.1"/>
    </source>
</evidence>
<name>X1JI67_9ZZZZ</name>
<reference evidence="1" key="1">
    <citation type="journal article" date="2014" name="Front. Microbiol.">
        <title>High frequency of phylogenetically diverse reductive dehalogenase-homologous genes in deep subseafloor sedimentary metagenomes.</title>
        <authorList>
            <person name="Kawai M."/>
            <person name="Futagami T."/>
            <person name="Toyoda A."/>
            <person name="Takaki Y."/>
            <person name="Nishi S."/>
            <person name="Hori S."/>
            <person name="Arai W."/>
            <person name="Tsubouchi T."/>
            <person name="Morono Y."/>
            <person name="Uchiyama I."/>
            <person name="Ito T."/>
            <person name="Fujiyama A."/>
            <person name="Inagaki F."/>
            <person name="Takami H."/>
        </authorList>
    </citation>
    <scope>NUCLEOTIDE SEQUENCE</scope>
    <source>
        <strain evidence="1">Expedition CK06-06</strain>
    </source>
</reference>
<feature type="non-terminal residue" evidence="1">
    <location>
        <position position="38"/>
    </location>
</feature>
<gene>
    <name evidence="1" type="ORF">S03H2_69074</name>
</gene>
<sequence>MWNPLKLWDNVGGFFEKQSEKIWSAFDKIIWSINGEIL</sequence>
<dbReference type="EMBL" id="BARU01045555">
    <property type="protein sequence ID" value="GAH94416.1"/>
    <property type="molecule type" value="Genomic_DNA"/>
</dbReference>
<organism evidence="1">
    <name type="scientific">marine sediment metagenome</name>
    <dbReference type="NCBI Taxonomy" id="412755"/>
    <lineage>
        <taxon>unclassified sequences</taxon>
        <taxon>metagenomes</taxon>
        <taxon>ecological metagenomes</taxon>
    </lineage>
</organism>
<dbReference type="AlphaFoldDB" id="X1JI67"/>
<accession>X1JI67</accession>
<comment type="caution">
    <text evidence="1">The sequence shown here is derived from an EMBL/GenBank/DDBJ whole genome shotgun (WGS) entry which is preliminary data.</text>
</comment>
<proteinExistence type="predicted"/>
<protein>
    <submittedName>
        <fullName evidence="1">Uncharacterized protein</fullName>
    </submittedName>
</protein>